<proteinExistence type="predicted"/>
<evidence type="ECO:0000313" key="1">
    <source>
        <dbReference type="EMBL" id="KAH7846939.1"/>
    </source>
</evidence>
<keyword evidence="2" id="KW-1185">Reference proteome</keyword>
<dbReference type="EMBL" id="CM037155">
    <property type="protein sequence ID" value="KAH7846939.1"/>
    <property type="molecule type" value="Genomic_DNA"/>
</dbReference>
<protein>
    <submittedName>
        <fullName evidence="1">Uncharacterized protein</fullName>
    </submittedName>
</protein>
<reference evidence="1 2" key="1">
    <citation type="journal article" date="2021" name="Hortic Res">
        <title>High-quality reference genome and annotation aids understanding of berry development for evergreen blueberry (Vaccinium darrowii).</title>
        <authorList>
            <person name="Yu J."/>
            <person name="Hulse-Kemp A.M."/>
            <person name="Babiker E."/>
            <person name="Staton M."/>
        </authorList>
    </citation>
    <scope>NUCLEOTIDE SEQUENCE [LARGE SCALE GENOMIC DNA]</scope>
    <source>
        <strain evidence="2">cv. NJ 8807/NJ 8810</strain>
        <tissue evidence="1">Young leaf</tissue>
    </source>
</reference>
<gene>
    <name evidence="1" type="ORF">Vadar_019966</name>
</gene>
<accession>A0ACB7Y087</accession>
<comment type="caution">
    <text evidence="1">The sequence shown here is derived from an EMBL/GenBank/DDBJ whole genome shotgun (WGS) entry which is preliminary data.</text>
</comment>
<sequence length="452" mass="51718">MDDYCEINIKHELEGLVSSDEIQSAEMSPWDKQSIYKVPASVTNLNKEAYKPQSVSFGPYHHGEPHLKPMEKHKHRALLHFLKRSQKPLKSYVDSLAEVSQSLKDSYESLDPEWERDTNRFLHLMILDGCFMIEIMRTSTKTENDYAHNSTKTENYAHNDPIFSSHGKFHIVPYIKRDMLMLENQLPMLLLTTLLAVEDEQTKQDEEFVNKLILKFYGHKPPNSSMGKCVHLLDVYRKSLLWEDPQGRKKERDPRKKESCGQNSTVYEVGDDIIWSAIELNEAGIRFEKSESRSLKDISFKGGVLSLPHLVVDDTTESTFLNLIAFERFHVGAGNEVTSYILFMDNIVDGAMDVSHLHAQGIIQNAMGSDKVVAKLFNSLSKDVTLDPGSSLGGVYTAVNEYCKKRYHKWRANLCHTYFRNPWAMLSVIAAVCLFALTIVQTVYTVYSTYNN</sequence>
<organism evidence="1 2">
    <name type="scientific">Vaccinium darrowii</name>
    <dbReference type="NCBI Taxonomy" id="229202"/>
    <lineage>
        <taxon>Eukaryota</taxon>
        <taxon>Viridiplantae</taxon>
        <taxon>Streptophyta</taxon>
        <taxon>Embryophyta</taxon>
        <taxon>Tracheophyta</taxon>
        <taxon>Spermatophyta</taxon>
        <taxon>Magnoliopsida</taxon>
        <taxon>eudicotyledons</taxon>
        <taxon>Gunneridae</taxon>
        <taxon>Pentapetalae</taxon>
        <taxon>asterids</taxon>
        <taxon>Ericales</taxon>
        <taxon>Ericaceae</taxon>
        <taxon>Vaccinioideae</taxon>
        <taxon>Vaccinieae</taxon>
        <taxon>Vaccinium</taxon>
    </lineage>
</organism>
<evidence type="ECO:0000313" key="2">
    <source>
        <dbReference type="Proteomes" id="UP000828048"/>
    </source>
</evidence>
<dbReference type="Proteomes" id="UP000828048">
    <property type="component" value="Chromosome 5"/>
</dbReference>
<name>A0ACB7Y087_9ERIC</name>